<evidence type="ECO:0000313" key="2">
    <source>
        <dbReference type="Proteomes" id="UP001207337"/>
    </source>
</evidence>
<dbReference type="SUPFAM" id="SSF49452">
    <property type="entry name" value="Starch-binding domain-like"/>
    <property type="match status" value="1"/>
</dbReference>
<protein>
    <submittedName>
        <fullName evidence="1">Carboxypeptidase regulatory-like domain-containing protein</fullName>
    </submittedName>
</protein>
<dbReference type="Gene3D" id="2.60.40.420">
    <property type="entry name" value="Cupredoxins - blue copper proteins"/>
    <property type="match status" value="1"/>
</dbReference>
<gene>
    <name evidence="1" type="ORF">LQ318_07335</name>
</gene>
<keyword evidence="2" id="KW-1185">Reference proteome</keyword>
<dbReference type="InterPro" id="IPR052721">
    <property type="entry name" value="ET_Amicyanin"/>
</dbReference>
<evidence type="ECO:0000313" key="1">
    <source>
        <dbReference type="EMBL" id="MCW9712713.1"/>
    </source>
</evidence>
<dbReference type="PANTHER" id="PTHR36507:SF1">
    <property type="entry name" value="BLL1555 PROTEIN"/>
    <property type="match status" value="1"/>
</dbReference>
<dbReference type="InterPro" id="IPR008972">
    <property type="entry name" value="Cupredoxin"/>
</dbReference>
<sequence>MFPSQRLIAQGTSIEGSVVVERAQSPSIEMGGGGYQDKFGGNTNQEDSSLDDVLVWLEFQNRNQPEVKDTRKQRVLNQLDKRFEPRLIIIRAGDVVRILNSDPVYHNVFSLSKAKRFDVGRRSPGDFQEVKFNKPGVIDVFCDIHSDMHAVIVVAPKQTVAMQKLNSSGGFRFDAIPEGEYTLHFYALGDREASVEISTVDKENVALEPIRIGS</sequence>
<dbReference type="PANTHER" id="PTHR36507">
    <property type="entry name" value="BLL1555 PROTEIN"/>
    <property type="match status" value="1"/>
</dbReference>
<dbReference type="RefSeq" id="WP_345694242.1">
    <property type="nucleotide sequence ID" value="NZ_BAABRS010000001.1"/>
</dbReference>
<accession>A0ABT3PXZ9</accession>
<proteinExistence type="predicted"/>
<dbReference type="InterPro" id="IPR013783">
    <property type="entry name" value="Ig-like_fold"/>
</dbReference>
<comment type="caution">
    <text evidence="1">The sequence shown here is derived from an EMBL/GenBank/DDBJ whole genome shotgun (WGS) entry which is preliminary data.</text>
</comment>
<dbReference type="InterPro" id="IPR013784">
    <property type="entry name" value="Carb-bd-like_fold"/>
</dbReference>
<dbReference type="Proteomes" id="UP001207337">
    <property type="component" value="Unassembled WGS sequence"/>
</dbReference>
<name>A0ABT3PXZ9_9BACT</name>
<organism evidence="1 2">
    <name type="scientific">Fodinibius salicampi</name>
    <dbReference type="NCBI Taxonomy" id="1920655"/>
    <lineage>
        <taxon>Bacteria</taxon>
        <taxon>Pseudomonadati</taxon>
        <taxon>Balneolota</taxon>
        <taxon>Balneolia</taxon>
        <taxon>Balneolales</taxon>
        <taxon>Balneolaceae</taxon>
        <taxon>Fodinibius</taxon>
    </lineage>
</organism>
<dbReference type="SUPFAM" id="SSF49503">
    <property type="entry name" value="Cupredoxins"/>
    <property type="match status" value="1"/>
</dbReference>
<dbReference type="Gene3D" id="2.60.40.10">
    <property type="entry name" value="Immunoglobulins"/>
    <property type="match status" value="1"/>
</dbReference>
<reference evidence="1 2" key="1">
    <citation type="submission" date="2021-11" db="EMBL/GenBank/DDBJ databases">
        <title>Aliifidinibius sp. nov., a new bacterium isolated from saline soil.</title>
        <authorList>
            <person name="Galisteo C."/>
            <person name="De La Haba R."/>
            <person name="Sanchez-Porro C."/>
            <person name="Ventosa A."/>
        </authorList>
    </citation>
    <scope>NUCLEOTIDE SEQUENCE [LARGE SCALE GENOMIC DNA]</scope>
    <source>
        <strain evidence="1 2">KACC 190600</strain>
    </source>
</reference>
<dbReference type="EMBL" id="JAJNDC010000001">
    <property type="protein sequence ID" value="MCW9712713.1"/>
    <property type="molecule type" value="Genomic_DNA"/>
</dbReference>